<comment type="caution">
    <text evidence="2">The sequence shown here is derived from an EMBL/GenBank/DDBJ whole genome shotgun (WGS) entry which is preliminary data.</text>
</comment>
<feature type="region of interest" description="Disordered" evidence="1">
    <location>
        <begin position="19"/>
        <end position="45"/>
    </location>
</feature>
<feature type="compositionally biased region" description="Basic and acidic residues" evidence="1">
    <location>
        <begin position="19"/>
        <end position="41"/>
    </location>
</feature>
<accession>A0AAV9BH74</accession>
<reference evidence="2" key="2">
    <citation type="submission" date="2023-06" db="EMBL/GenBank/DDBJ databases">
        <authorList>
            <person name="Ma L."/>
            <person name="Liu K.-W."/>
            <person name="Li Z."/>
            <person name="Hsiao Y.-Y."/>
            <person name="Qi Y."/>
            <person name="Fu T."/>
            <person name="Tang G."/>
            <person name="Zhang D."/>
            <person name="Sun W.-H."/>
            <person name="Liu D.-K."/>
            <person name="Li Y."/>
            <person name="Chen G.-Z."/>
            <person name="Liu X.-D."/>
            <person name="Liao X.-Y."/>
            <person name="Jiang Y.-T."/>
            <person name="Yu X."/>
            <person name="Hao Y."/>
            <person name="Huang J."/>
            <person name="Zhao X.-W."/>
            <person name="Ke S."/>
            <person name="Chen Y.-Y."/>
            <person name="Wu W.-L."/>
            <person name="Hsu J.-L."/>
            <person name="Lin Y.-F."/>
            <person name="Huang M.-D."/>
            <person name="Li C.-Y."/>
            <person name="Huang L."/>
            <person name="Wang Z.-W."/>
            <person name="Zhao X."/>
            <person name="Zhong W.-Y."/>
            <person name="Peng D.-H."/>
            <person name="Ahmad S."/>
            <person name="Lan S."/>
            <person name="Zhang J.-S."/>
            <person name="Tsai W.-C."/>
            <person name="Van De Peer Y."/>
            <person name="Liu Z.-J."/>
        </authorList>
    </citation>
    <scope>NUCLEOTIDE SEQUENCE</scope>
    <source>
        <strain evidence="2">SCP</strain>
        <tissue evidence="2">Leaves</tissue>
    </source>
</reference>
<dbReference type="PANTHER" id="PTHR36346:SF2">
    <property type="entry name" value="EXPRESSED PROTEIN"/>
    <property type="match status" value="1"/>
</dbReference>
<evidence type="ECO:0000313" key="2">
    <source>
        <dbReference type="EMBL" id="KAK1275661.1"/>
    </source>
</evidence>
<dbReference type="EMBL" id="JAUJYN010000003">
    <property type="protein sequence ID" value="KAK1275661.1"/>
    <property type="molecule type" value="Genomic_DNA"/>
</dbReference>
<organism evidence="2 3">
    <name type="scientific">Acorus gramineus</name>
    <name type="common">Dwarf sweet flag</name>
    <dbReference type="NCBI Taxonomy" id="55184"/>
    <lineage>
        <taxon>Eukaryota</taxon>
        <taxon>Viridiplantae</taxon>
        <taxon>Streptophyta</taxon>
        <taxon>Embryophyta</taxon>
        <taxon>Tracheophyta</taxon>
        <taxon>Spermatophyta</taxon>
        <taxon>Magnoliopsida</taxon>
        <taxon>Liliopsida</taxon>
        <taxon>Acoraceae</taxon>
        <taxon>Acorus</taxon>
    </lineage>
</organism>
<name>A0AAV9BH74_ACOGR</name>
<dbReference type="PANTHER" id="PTHR36346">
    <property type="entry name" value="EXPRESSED PROTEIN"/>
    <property type="match status" value="1"/>
</dbReference>
<evidence type="ECO:0000313" key="3">
    <source>
        <dbReference type="Proteomes" id="UP001179952"/>
    </source>
</evidence>
<sequence>MSNLMDVCMSELAKLAHRLSEPSRGKRKAGKEEPAESRADSVDAPSGVSISEATLFMVMDRFAPC</sequence>
<reference evidence="2" key="1">
    <citation type="journal article" date="2023" name="Nat. Commun.">
        <title>Diploid and tetraploid genomes of Acorus and the evolution of monocots.</title>
        <authorList>
            <person name="Ma L."/>
            <person name="Liu K.W."/>
            <person name="Li Z."/>
            <person name="Hsiao Y.Y."/>
            <person name="Qi Y."/>
            <person name="Fu T."/>
            <person name="Tang G.D."/>
            <person name="Zhang D."/>
            <person name="Sun W.H."/>
            <person name="Liu D.K."/>
            <person name="Li Y."/>
            <person name="Chen G.Z."/>
            <person name="Liu X.D."/>
            <person name="Liao X.Y."/>
            <person name="Jiang Y.T."/>
            <person name="Yu X."/>
            <person name="Hao Y."/>
            <person name="Huang J."/>
            <person name="Zhao X.W."/>
            <person name="Ke S."/>
            <person name="Chen Y.Y."/>
            <person name="Wu W.L."/>
            <person name="Hsu J.L."/>
            <person name="Lin Y.F."/>
            <person name="Huang M.D."/>
            <person name="Li C.Y."/>
            <person name="Huang L."/>
            <person name="Wang Z.W."/>
            <person name="Zhao X."/>
            <person name="Zhong W.Y."/>
            <person name="Peng D.H."/>
            <person name="Ahmad S."/>
            <person name="Lan S."/>
            <person name="Zhang J.S."/>
            <person name="Tsai W.C."/>
            <person name="Van de Peer Y."/>
            <person name="Liu Z.J."/>
        </authorList>
    </citation>
    <scope>NUCLEOTIDE SEQUENCE</scope>
    <source>
        <strain evidence="2">SCP</strain>
    </source>
</reference>
<dbReference type="Proteomes" id="UP001179952">
    <property type="component" value="Unassembled WGS sequence"/>
</dbReference>
<protein>
    <submittedName>
        <fullName evidence="2">Uncharacterized protein</fullName>
    </submittedName>
</protein>
<dbReference type="AlphaFoldDB" id="A0AAV9BH74"/>
<evidence type="ECO:0000256" key="1">
    <source>
        <dbReference type="SAM" id="MobiDB-lite"/>
    </source>
</evidence>
<keyword evidence="3" id="KW-1185">Reference proteome</keyword>
<proteinExistence type="predicted"/>
<gene>
    <name evidence="2" type="ORF">QJS04_geneDACA016080</name>
</gene>